<accession>A0A6C0I0Z7</accession>
<dbReference type="EMBL" id="MN740045">
    <property type="protein sequence ID" value="QHT85793.1"/>
    <property type="molecule type" value="Genomic_DNA"/>
</dbReference>
<reference evidence="1" key="1">
    <citation type="journal article" date="2020" name="Nature">
        <title>Giant virus diversity and host interactions through global metagenomics.</title>
        <authorList>
            <person name="Schulz F."/>
            <person name="Roux S."/>
            <person name="Paez-Espino D."/>
            <person name="Jungbluth S."/>
            <person name="Walsh D.A."/>
            <person name="Denef V.J."/>
            <person name="McMahon K.D."/>
            <person name="Konstantinidis K.T."/>
            <person name="Eloe-Fadrosh E.A."/>
            <person name="Kyrpides N.C."/>
            <person name="Woyke T."/>
        </authorList>
    </citation>
    <scope>NUCLEOTIDE SEQUENCE</scope>
    <source>
        <strain evidence="1">GVMAG-M-3300023184-182</strain>
    </source>
</reference>
<organism evidence="1">
    <name type="scientific">viral metagenome</name>
    <dbReference type="NCBI Taxonomy" id="1070528"/>
    <lineage>
        <taxon>unclassified sequences</taxon>
        <taxon>metagenomes</taxon>
        <taxon>organismal metagenomes</taxon>
    </lineage>
</organism>
<dbReference type="AlphaFoldDB" id="A0A6C0I0Z7"/>
<evidence type="ECO:0000313" key="1">
    <source>
        <dbReference type="EMBL" id="QHT85793.1"/>
    </source>
</evidence>
<name>A0A6C0I0Z7_9ZZZZ</name>
<protein>
    <submittedName>
        <fullName evidence="1">Uncharacterized protein</fullName>
    </submittedName>
</protein>
<sequence length="68" mass="8212">MLAQEQKSILKSSRKYEKIHKSESCNLCFFCFENPLEKKISFEKNAKTYFYNDNAIFHKNSKHEVDFR</sequence>
<proteinExistence type="predicted"/>